<dbReference type="EMBL" id="QGKX02000996">
    <property type="protein sequence ID" value="KAF3556024.1"/>
    <property type="molecule type" value="Genomic_DNA"/>
</dbReference>
<dbReference type="AlphaFoldDB" id="A0A8S9QT42"/>
<comment type="caution">
    <text evidence="2">The sequence shown here is derived from an EMBL/GenBank/DDBJ whole genome shotgun (WGS) entry which is preliminary data.</text>
</comment>
<dbReference type="Proteomes" id="UP000712600">
    <property type="component" value="Unassembled WGS sequence"/>
</dbReference>
<evidence type="ECO:0000313" key="2">
    <source>
        <dbReference type="EMBL" id="KAF3556024.1"/>
    </source>
</evidence>
<gene>
    <name evidence="2" type="ORF">F2Q69_00013775</name>
</gene>
<sequence>MTPKSNRKAKFPTNKRGREIEHESPSSPPPAQKKRVDMISWGRTATQPTKSRAKPKEKSASRSR</sequence>
<organism evidence="2 3">
    <name type="scientific">Brassica cretica</name>
    <name type="common">Mustard</name>
    <dbReference type="NCBI Taxonomy" id="69181"/>
    <lineage>
        <taxon>Eukaryota</taxon>
        <taxon>Viridiplantae</taxon>
        <taxon>Streptophyta</taxon>
        <taxon>Embryophyta</taxon>
        <taxon>Tracheophyta</taxon>
        <taxon>Spermatophyta</taxon>
        <taxon>Magnoliopsida</taxon>
        <taxon>eudicotyledons</taxon>
        <taxon>Gunneridae</taxon>
        <taxon>Pentapetalae</taxon>
        <taxon>rosids</taxon>
        <taxon>malvids</taxon>
        <taxon>Brassicales</taxon>
        <taxon>Brassicaceae</taxon>
        <taxon>Brassiceae</taxon>
        <taxon>Brassica</taxon>
    </lineage>
</organism>
<feature type="region of interest" description="Disordered" evidence="1">
    <location>
        <begin position="1"/>
        <end position="64"/>
    </location>
</feature>
<reference evidence="2" key="1">
    <citation type="submission" date="2019-12" db="EMBL/GenBank/DDBJ databases">
        <title>Genome sequencing and annotation of Brassica cretica.</title>
        <authorList>
            <person name="Studholme D.J."/>
            <person name="Sarris P."/>
        </authorList>
    </citation>
    <scope>NUCLEOTIDE SEQUENCE</scope>
    <source>
        <strain evidence="2">PFS-109/04</strain>
        <tissue evidence="2">Leaf</tissue>
    </source>
</reference>
<accession>A0A8S9QT42</accession>
<name>A0A8S9QT42_BRACR</name>
<protein>
    <submittedName>
        <fullName evidence="2">Uncharacterized protein</fullName>
    </submittedName>
</protein>
<feature type="compositionally biased region" description="Basic and acidic residues" evidence="1">
    <location>
        <begin position="54"/>
        <end position="64"/>
    </location>
</feature>
<proteinExistence type="predicted"/>
<evidence type="ECO:0000256" key="1">
    <source>
        <dbReference type="SAM" id="MobiDB-lite"/>
    </source>
</evidence>
<feature type="compositionally biased region" description="Basic residues" evidence="1">
    <location>
        <begin position="1"/>
        <end position="15"/>
    </location>
</feature>
<evidence type="ECO:0000313" key="3">
    <source>
        <dbReference type="Proteomes" id="UP000712600"/>
    </source>
</evidence>